<comment type="caution">
    <text evidence="2">Lacks conserved residue(s) required for the propagation of feature annotation.</text>
</comment>
<accession>A0A8S2ZCQ6</accession>
<evidence type="ECO:0000313" key="5">
    <source>
        <dbReference type="Proteomes" id="UP000676336"/>
    </source>
</evidence>
<dbReference type="GO" id="GO:0005737">
    <property type="term" value="C:cytoplasm"/>
    <property type="evidence" value="ECO:0007669"/>
    <property type="project" value="TreeGrafter"/>
</dbReference>
<protein>
    <recommendedName>
        <fullName evidence="3">PNPLA domain-containing protein</fullName>
    </recommendedName>
</protein>
<dbReference type="PROSITE" id="PS51635">
    <property type="entry name" value="PNPLA"/>
    <property type="match status" value="1"/>
</dbReference>
<dbReference type="Proteomes" id="UP000676336">
    <property type="component" value="Unassembled WGS sequence"/>
</dbReference>
<dbReference type="GO" id="GO:0005811">
    <property type="term" value="C:lipid droplet"/>
    <property type="evidence" value="ECO:0007669"/>
    <property type="project" value="TreeGrafter"/>
</dbReference>
<dbReference type="EMBL" id="CAJOBI010107421">
    <property type="protein sequence ID" value="CAF4617467.1"/>
    <property type="molecule type" value="Genomic_DNA"/>
</dbReference>
<dbReference type="GO" id="GO:0055088">
    <property type="term" value="P:lipid homeostasis"/>
    <property type="evidence" value="ECO:0007669"/>
    <property type="project" value="TreeGrafter"/>
</dbReference>
<dbReference type="SUPFAM" id="SSF52151">
    <property type="entry name" value="FabD/lysophospholipase-like"/>
    <property type="match status" value="1"/>
</dbReference>
<dbReference type="InterPro" id="IPR016035">
    <property type="entry name" value="Acyl_Trfase/lysoPLipase"/>
</dbReference>
<dbReference type="AlphaFoldDB" id="A0A8S2ZCQ6"/>
<gene>
    <name evidence="4" type="ORF">SMN809_LOCUS39739</name>
</gene>
<evidence type="ECO:0000313" key="4">
    <source>
        <dbReference type="EMBL" id="CAF4617467.1"/>
    </source>
</evidence>
<evidence type="ECO:0000256" key="2">
    <source>
        <dbReference type="PROSITE-ProRule" id="PRU01161"/>
    </source>
</evidence>
<dbReference type="Gene3D" id="3.40.1090.10">
    <property type="entry name" value="Cytosolic phospholipase A2 catalytic domain"/>
    <property type="match status" value="1"/>
</dbReference>
<evidence type="ECO:0000256" key="1">
    <source>
        <dbReference type="ARBA" id="ARBA00023098"/>
    </source>
</evidence>
<proteinExistence type="predicted"/>
<organism evidence="4 5">
    <name type="scientific">Rotaria magnacalcarata</name>
    <dbReference type="NCBI Taxonomy" id="392030"/>
    <lineage>
        <taxon>Eukaryota</taxon>
        <taxon>Metazoa</taxon>
        <taxon>Spiralia</taxon>
        <taxon>Gnathifera</taxon>
        <taxon>Rotifera</taxon>
        <taxon>Eurotatoria</taxon>
        <taxon>Bdelloidea</taxon>
        <taxon>Philodinida</taxon>
        <taxon>Philodinidae</taxon>
        <taxon>Rotaria</taxon>
    </lineage>
</organism>
<sequence>QFKNREELIQVLICSSFVPYWSGIIPPKFRGEYYWDGTLTNNNPIIDEGTILVSPFAGEN</sequence>
<name>A0A8S2ZCQ6_9BILA</name>
<dbReference type="PANTHER" id="PTHR12406">
    <property type="entry name" value="CALCIUM-INDEPENDENT PHOSPHOLIPASE A2 IPLA2 -RELATED"/>
    <property type="match status" value="1"/>
</dbReference>
<dbReference type="InterPro" id="IPR002641">
    <property type="entry name" value="PNPLA_dom"/>
</dbReference>
<dbReference type="GO" id="GO:0016020">
    <property type="term" value="C:membrane"/>
    <property type="evidence" value="ECO:0007669"/>
    <property type="project" value="TreeGrafter"/>
</dbReference>
<evidence type="ECO:0000259" key="3">
    <source>
        <dbReference type="PROSITE" id="PS51635"/>
    </source>
</evidence>
<dbReference type="GO" id="GO:0019433">
    <property type="term" value="P:triglyceride catabolic process"/>
    <property type="evidence" value="ECO:0007669"/>
    <property type="project" value="TreeGrafter"/>
</dbReference>
<comment type="caution">
    <text evidence="4">The sequence shown here is derived from an EMBL/GenBank/DDBJ whole genome shotgun (WGS) entry which is preliminary data.</text>
</comment>
<dbReference type="Pfam" id="PF01734">
    <property type="entry name" value="Patatin"/>
    <property type="match status" value="1"/>
</dbReference>
<reference evidence="4" key="1">
    <citation type="submission" date="2021-02" db="EMBL/GenBank/DDBJ databases">
        <authorList>
            <person name="Nowell W R."/>
        </authorList>
    </citation>
    <scope>NUCLEOTIDE SEQUENCE</scope>
</reference>
<feature type="domain" description="PNPLA" evidence="3">
    <location>
        <begin position="1"/>
        <end position="49"/>
    </location>
</feature>
<feature type="non-terminal residue" evidence="4">
    <location>
        <position position="1"/>
    </location>
</feature>
<dbReference type="GO" id="GO:0004806">
    <property type="term" value="F:triacylglycerol lipase activity"/>
    <property type="evidence" value="ECO:0007669"/>
    <property type="project" value="TreeGrafter"/>
</dbReference>
<keyword evidence="1" id="KW-0443">Lipid metabolism</keyword>
<dbReference type="InterPro" id="IPR033562">
    <property type="entry name" value="PLPL"/>
</dbReference>
<feature type="non-terminal residue" evidence="4">
    <location>
        <position position="60"/>
    </location>
</feature>
<dbReference type="PANTHER" id="PTHR12406:SF41">
    <property type="entry name" value="BRUMMER, ISOFORM B-RELATED"/>
    <property type="match status" value="1"/>
</dbReference>